<sequence length="196" mass="21296">MKTQQLYGGIDVGSTTVKLVIMNDENETLFSRYERHFSDVKAASERIIKEAEAELGSDQAISFTITGSGGIGLANLLKLKFIQEVIACTKTVETLIPQTDVSIELGGEDAKITFFGASLEQRMNGSCAGGTGAFIDQMATLLKTDASGLNELAKDYDTLYPIASRCGVFAKTDVQPLINGWCTKRRYCGKHFSSRC</sequence>
<keyword evidence="3" id="KW-1185">Reference proteome</keyword>
<comment type="caution">
    <text evidence="2">The sequence shown here is derived from an EMBL/GenBank/DDBJ whole genome shotgun (WGS) entry which is preliminary data.</text>
</comment>
<gene>
    <name evidence="2" type="ORF">FD16_GL001859</name>
</gene>
<dbReference type="AlphaFoldDB" id="A0A0R1W0B4"/>
<evidence type="ECO:0000313" key="3">
    <source>
        <dbReference type="Proteomes" id="UP000051820"/>
    </source>
</evidence>
<dbReference type="PANTHER" id="PTHR32329">
    <property type="entry name" value="BIFUNCTIONAL PROTEIN [INCLUDES 2-HYDROXYACYL-COA DEHYDRATASE (N-TER) AND ITS ACTIVATOR DOMAIN (C_TERM)-RELATED"/>
    <property type="match status" value="1"/>
</dbReference>
<evidence type="ECO:0000313" key="2">
    <source>
        <dbReference type="EMBL" id="KRM09300.1"/>
    </source>
</evidence>
<feature type="domain" description="ATPase BadF/BadG/BcrA/BcrD type" evidence="1">
    <location>
        <begin position="9"/>
        <end position="175"/>
    </location>
</feature>
<dbReference type="Gene3D" id="3.30.420.40">
    <property type="match status" value="2"/>
</dbReference>
<dbReference type="SUPFAM" id="SSF53067">
    <property type="entry name" value="Actin-like ATPase domain"/>
    <property type="match status" value="1"/>
</dbReference>
<dbReference type="Proteomes" id="UP000051820">
    <property type="component" value="Unassembled WGS sequence"/>
</dbReference>
<dbReference type="PATRIC" id="fig|1423807.3.peg.1907"/>
<dbReference type="InterPro" id="IPR043129">
    <property type="entry name" value="ATPase_NBD"/>
</dbReference>
<protein>
    <submittedName>
        <fullName evidence="2">BadF BadG BcrA BcrD ATPase family protein</fullName>
    </submittedName>
</protein>
<dbReference type="STRING" id="1423807.FD16_GL001859"/>
<dbReference type="EMBL" id="AZGF01000046">
    <property type="protein sequence ID" value="KRM09300.1"/>
    <property type="molecule type" value="Genomic_DNA"/>
</dbReference>
<dbReference type="InterPro" id="IPR051805">
    <property type="entry name" value="Dehydratase_Activator_Redct"/>
</dbReference>
<dbReference type="CDD" id="cd24034">
    <property type="entry name" value="ASKHA_NBD_O66634-like_rpt1"/>
    <property type="match status" value="1"/>
</dbReference>
<organism evidence="2 3">
    <name type="scientific">Paucilactobacillus suebicus DSM 5007 = KCTC 3549</name>
    <dbReference type="NCBI Taxonomy" id="1423807"/>
    <lineage>
        <taxon>Bacteria</taxon>
        <taxon>Bacillati</taxon>
        <taxon>Bacillota</taxon>
        <taxon>Bacilli</taxon>
        <taxon>Lactobacillales</taxon>
        <taxon>Lactobacillaceae</taxon>
        <taxon>Paucilactobacillus</taxon>
    </lineage>
</organism>
<evidence type="ECO:0000259" key="1">
    <source>
        <dbReference type="Pfam" id="PF01869"/>
    </source>
</evidence>
<name>A0A0R1W0B4_9LACO</name>
<dbReference type="PANTHER" id="PTHR32329:SF4">
    <property type="entry name" value="ACTIVATOR OF 2-HYDROXYACYL-COA DEHYDRATASE"/>
    <property type="match status" value="1"/>
</dbReference>
<accession>A0A0R1W0B4</accession>
<dbReference type="Pfam" id="PF01869">
    <property type="entry name" value="BcrAD_BadFG"/>
    <property type="match status" value="1"/>
</dbReference>
<reference evidence="2 3" key="1">
    <citation type="journal article" date="2015" name="Genome Announc.">
        <title>Expanding the biotechnology potential of lactobacilli through comparative genomics of 213 strains and associated genera.</title>
        <authorList>
            <person name="Sun Z."/>
            <person name="Harris H.M."/>
            <person name="McCann A."/>
            <person name="Guo C."/>
            <person name="Argimon S."/>
            <person name="Zhang W."/>
            <person name="Yang X."/>
            <person name="Jeffery I.B."/>
            <person name="Cooney J.C."/>
            <person name="Kagawa T.F."/>
            <person name="Liu W."/>
            <person name="Song Y."/>
            <person name="Salvetti E."/>
            <person name="Wrobel A."/>
            <person name="Rasinkangas P."/>
            <person name="Parkhill J."/>
            <person name="Rea M.C."/>
            <person name="O'Sullivan O."/>
            <person name="Ritari J."/>
            <person name="Douillard F.P."/>
            <person name="Paul Ross R."/>
            <person name="Yang R."/>
            <person name="Briner A.E."/>
            <person name="Felis G.E."/>
            <person name="de Vos W.M."/>
            <person name="Barrangou R."/>
            <person name="Klaenhammer T.R."/>
            <person name="Caufield P.W."/>
            <person name="Cui Y."/>
            <person name="Zhang H."/>
            <person name="O'Toole P.W."/>
        </authorList>
    </citation>
    <scope>NUCLEOTIDE SEQUENCE [LARGE SCALE GENOMIC DNA]</scope>
    <source>
        <strain evidence="2 3">DSM 5007</strain>
    </source>
</reference>
<dbReference type="InterPro" id="IPR002731">
    <property type="entry name" value="ATPase_BadF"/>
</dbReference>
<proteinExistence type="predicted"/>
<dbReference type="eggNOG" id="COG1924">
    <property type="taxonomic scope" value="Bacteria"/>
</dbReference>